<name>A0A8K0EXY6_BRALA</name>
<organism evidence="2 3">
    <name type="scientific">Branchiostoma lanceolatum</name>
    <name type="common">Common lancelet</name>
    <name type="synonym">Amphioxus lanceolatum</name>
    <dbReference type="NCBI Taxonomy" id="7740"/>
    <lineage>
        <taxon>Eukaryota</taxon>
        <taxon>Metazoa</taxon>
        <taxon>Chordata</taxon>
        <taxon>Cephalochordata</taxon>
        <taxon>Leptocardii</taxon>
        <taxon>Amphioxiformes</taxon>
        <taxon>Branchiostomatidae</taxon>
        <taxon>Branchiostoma</taxon>
    </lineage>
</organism>
<keyword evidence="3" id="KW-1185">Reference proteome</keyword>
<sequence length="227" mass="24120">MSPLSRLAVFLVLLVSTGAAPISKSEKETSYLRSDITSLKKSVSQVSEWVMKMQTEIKSFRSAFEGINALLTRMKGLPGQIAGLAASMGESSSTVAALGHTVDDLESSVNRSAIRQEGMAETQTRLQQDLSVLRAGQSEIRGSLAALTAAVQRLDSRQDETDARQRATEATLSKVQKDLRDCNCQAGDGGSASGPNHAEAVYGDSADGYISESLIPSFQTGSPLFSD</sequence>
<evidence type="ECO:0000313" key="2">
    <source>
        <dbReference type="EMBL" id="CAH1273056.1"/>
    </source>
</evidence>
<accession>A0A8K0EXY6</accession>
<dbReference type="OrthoDB" id="10614916at2759"/>
<dbReference type="EMBL" id="OV696694">
    <property type="protein sequence ID" value="CAH1273056.1"/>
    <property type="molecule type" value="Genomic_DNA"/>
</dbReference>
<dbReference type="Gene3D" id="1.10.287.1490">
    <property type="match status" value="1"/>
</dbReference>
<proteinExistence type="predicted"/>
<dbReference type="AlphaFoldDB" id="A0A8K0EXY6"/>
<keyword evidence="1" id="KW-0732">Signal</keyword>
<dbReference type="Proteomes" id="UP000838412">
    <property type="component" value="Chromosome 9"/>
</dbReference>
<feature type="chain" id="PRO_5035426829" evidence="1">
    <location>
        <begin position="20"/>
        <end position="227"/>
    </location>
</feature>
<protein>
    <submittedName>
        <fullName evidence="2">Hypp5032 protein</fullName>
    </submittedName>
</protein>
<feature type="signal peptide" evidence="1">
    <location>
        <begin position="1"/>
        <end position="19"/>
    </location>
</feature>
<reference evidence="2" key="1">
    <citation type="submission" date="2022-01" db="EMBL/GenBank/DDBJ databases">
        <authorList>
            <person name="Braso-Vives M."/>
        </authorList>
    </citation>
    <scope>NUCLEOTIDE SEQUENCE</scope>
</reference>
<evidence type="ECO:0000313" key="3">
    <source>
        <dbReference type="Proteomes" id="UP000838412"/>
    </source>
</evidence>
<gene>
    <name evidence="2" type="primary">Hypp5032</name>
    <name evidence="2" type="ORF">BLAG_LOCUS24511</name>
</gene>
<evidence type="ECO:0000256" key="1">
    <source>
        <dbReference type="SAM" id="SignalP"/>
    </source>
</evidence>